<dbReference type="EMBL" id="AMRM01000020">
    <property type="protein sequence ID" value="EKF17678.1"/>
    <property type="molecule type" value="Genomic_DNA"/>
</dbReference>
<dbReference type="eggNOG" id="ENOG5033J03">
    <property type="taxonomic scope" value="Bacteria"/>
</dbReference>
<dbReference type="PATRIC" id="fig|391937.3.peg.3390"/>
<keyword evidence="3" id="KW-1185">Reference proteome</keyword>
<evidence type="ECO:0000313" key="2">
    <source>
        <dbReference type="EMBL" id="EKF17678.1"/>
    </source>
</evidence>
<dbReference type="Proteomes" id="UP000006786">
    <property type="component" value="Unassembled WGS sequence"/>
</dbReference>
<gene>
    <name evidence="2" type="ORF">NA2_16502</name>
</gene>
<name>K2N0F6_9HYPH</name>
<feature type="chain" id="PRO_5003861771" description="Lipoprotein" evidence="1">
    <location>
        <begin position="25"/>
        <end position="149"/>
    </location>
</feature>
<comment type="caution">
    <text evidence="2">The sequence shown here is derived from an EMBL/GenBank/DDBJ whole genome shotgun (WGS) entry which is preliminary data.</text>
</comment>
<organism evidence="2 3">
    <name type="scientific">Nitratireductor pacificus pht-3B</name>
    <dbReference type="NCBI Taxonomy" id="391937"/>
    <lineage>
        <taxon>Bacteria</taxon>
        <taxon>Pseudomonadati</taxon>
        <taxon>Pseudomonadota</taxon>
        <taxon>Alphaproteobacteria</taxon>
        <taxon>Hyphomicrobiales</taxon>
        <taxon>Phyllobacteriaceae</taxon>
        <taxon>Nitratireductor</taxon>
    </lineage>
</organism>
<dbReference type="RefSeq" id="WP_008598190.1">
    <property type="nucleotide sequence ID" value="NZ_AMRM01000020.1"/>
</dbReference>
<dbReference type="AlphaFoldDB" id="K2N0F6"/>
<proteinExistence type="predicted"/>
<keyword evidence="1" id="KW-0732">Signal</keyword>
<sequence>MDRSITTKAAFLIVLALPAGCVNAKPDMPEQASGYSYVYGPPSNASAKSVGGGMLVPNACLAEPADGPSPAATELTIVSGLGAHLPPGCANAYNLQRMVESERDLVEGRRMGPAAAAPVARAARRYLHPDDTSIPVGGAAGSMSIDTGL</sequence>
<feature type="signal peptide" evidence="1">
    <location>
        <begin position="1"/>
        <end position="24"/>
    </location>
</feature>
<protein>
    <recommendedName>
        <fullName evidence="4">Lipoprotein</fullName>
    </recommendedName>
</protein>
<reference evidence="2 3" key="1">
    <citation type="journal article" date="2012" name="J. Bacteriol.">
        <title>Genome Sequence of Nitratireductor pacificus Type Strain pht-3B.</title>
        <authorList>
            <person name="Lai Q."/>
            <person name="Li G."/>
            <person name="Shao Z."/>
        </authorList>
    </citation>
    <scope>NUCLEOTIDE SEQUENCE [LARGE SCALE GENOMIC DNA]</scope>
    <source>
        <strain evidence="3">pht-3B</strain>
    </source>
</reference>
<accession>K2N0F6</accession>
<evidence type="ECO:0000313" key="3">
    <source>
        <dbReference type="Proteomes" id="UP000006786"/>
    </source>
</evidence>
<dbReference type="STRING" id="391937.NA2_16502"/>
<evidence type="ECO:0008006" key="4">
    <source>
        <dbReference type="Google" id="ProtNLM"/>
    </source>
</evidence>
<evidence type="ECO:0000256" key="1">
    <source>
        <dbReference type="SAM" id="SignalP"/>
    </source>
</evidence>